<dbReference type="SMART" id="SM00089">
    <property type="entry name" value="PKD"/>
    <property type="match status" value="1"/>
</dbReference>
<evidence type="ECO:0000313" key="2">
    <source>
        <dbReference type="EMBL" id="MBH8559893.1"/>
    </source>
</evidence>
<dbReference type="Gene3D" id="2.60.40.10">
    <property type="entry name" value="Immunoglobulins"/>
    <property type="match status" value="1"/>
</dbReference>
<keyword evidence="3" id="KW-1185">Reference proteome</keyword>
<dbReference type="PROSITE" id="PS51257">
    <property type="entry name" value="PROKAR_LIPOPROTEIN"/>
    <property type="match status" value="1"/>
</dbReference>
<sequence length="233" mass="25143">MKINFLFIAACTALTVAACKKDNSSPQAAEKLILKAGFTLPAASQTGSAVVFTNTSQNATRYVWRFGDGTTDATPNPGHTYYRAGTYGVTLLAYNAESAVDSVTQSLNVAFAPINKTYNAKGTRTNVSMTYSPSGQIGYTTSYEALPFMSLNIIQTTANSLTINGYSGTFRSAYSNHTSYMVNMPKFPNPGIYSSLDNTILDMYPQGDSIVLTQTSHAGASYGYRCTDIYRSK</sequence>
<dbReference type="Proteomes" id="UP000625631">
    <property type="component" value="Unassembled WGS sequence"/>
</dbReference>
<dbReference type="SUPFAM" id="SSF49299">
    <property type="entry name" value="PKD domain"/>
    <property type="match status" value="1"/>
</dbReference>
<evidence type="ECO:0000313" key="3">
    <source>
        <dbReference type="Proteomes" id="UP000625631"/>
    </source>
</evidence>
<protein>
    <submittedName>
        <fullName evidence="2">PKD domain-containing protein</fullName>
    </submittedName>
</protein>
<dbReference type="RefSeq" id="WP_198076495.1">
    <property type="nucleotide sequence ID" value="NZ_JAEDAE010000009.1"/>
</dbReference>
<accession>A0ABS0QC21</accession>
<organism evidence="2 3">
    <name type="scientific">Hymenobacter negativus</name>
    <dbReference type="NCBI Taxonomy" id="2795026"/>
    <lineage>
        <taxon>Bacteria</taxon>
        <taxon>Pseudomonadati</taxon>
        <taxon>Bacteroidota</taxon>
        <taxon>Cytophagia</taxon>
        <taxon>Cytophagales</taxon>
        <taxon>Hymenobacteraceae</taxon>
        <taxon>Hymenobacter</taxon>
    </lineage>
</organism>
<feature type="domain" description="PKD" evidence="1">
    <location>
        <begin position="62"/>
        <end position="109"/>
    </location>
</feature>
<gene>
    <name evidence="2" type="ORF">I7X13_17670</name>
</gene>
<dbReference type="EMBL" id="JAEDAE010000009">
    <property type="protein sequence ID" value="MBH8559893.1"/>
    <property type="molecule type" value="Genomic_DNA"/>
</dbReference>
<dbReference type="Pfam" id="PF18911">
    <property type="entry name" value="PKD_4"/>
    <property type="match status" value="1"/>
</dbReference>
<dbReference type="InterPro" id="IPR013783">
    <property type="entry name" value="Ig-like_fold"/>
</dbReference>
<dbReference type="PROSITE" id="PS50093">
    <property type="entry name" value="PKD"/>
    <property type="match status" value="1"/>
</dbReference>
<dbReference type="InterPro" id="IPR022409">
    <property type="entry name" value="PKD/Chitinase_dom"/>
</dbReference>
<name>A0ABS0QC21_9BACT</name>
<dbReference type="InterPro" id="IPR035986">
    <property type="entry name" value="PKD_dom_sf"/>
</dbReference>
<dbReference type="InterPro" id="IPR000601">
    <property type="entry name" value="PKD_dom"/>
</dbReference>
<comment type="caution">
    <text evidence="2">The sequence shown here is derived from an EMBL/GenBank/DDBJ whole genome shotgun (WGS) entry which is preliminary data.</text>
</comment>
<evidence type="ECO:0000259" key="1">
    <source>
        <dbReference type="PROSITE" id="PS50093"/>
    </source>
</evidence>
<reference evidence="2 3" key="1">
    <citation type="submission" date="2020-12" db="EMBL/GenBank/DDBJ databases">
        <title>Hymenobacter sp.</title>
        <authorList>
            <person name="Kim M.K."/>
        </authorList>
    </citation>
    <scope>NUCLEOTIDE SEQUENCE [LARGE SCALE GENOMIC DNA]</scope>
    <source>
        <strain evidence="2 3">BT442</strain>
    </source>
</reference>
<proteinExistence type="predicted"/>
<dbReference type="CDD" id="cd00146">
    <property type="entry name" value="PKD"/>
    <property type="match status" value="1"/>
</dbReference>